<dbReference type="AlphaFoldDB" id="A0A940XQW6"/>
<name>A0A940XQW6_9ACTN</name>
<gene>
    <name evidence="2" type="ORF">J8N05_19390</name>
</gene>
<feature type="compositionally biased region" description="Low complexity" evidence="1">
    <location>
        <begin position="305"/>
        <end position="316"/>
    </location>
</feature>
<sequence>MSAPRFALIVNRGEQEVRATGSRRLRRADDFLAAAHYMVRFHPQAGATTLRLAAAFAARTHRNRDGHIAFNITATTAELGVSRRTVLNHARYLRELGLIAWVEHGSNRNALRARHGTAWQPGHGYRGTATLYALLAPPHWDRAQGHRIHGRGYRARLIGYTPAGRTRAIAAARRATCASRRRRRGRERCTPSVAPTSRSTRLQGGKRDLDYTCRARPARQRASFTASQCADAITLTERLQREVWWLHGTCSRRAAYALRPLIRLGWTWQDLADELACWGVPPQLRDPVAYLHHEIARRRRLGELPPAGQPAAAAPPVDDDGQRHQAMLRERFHRHDPAWQHYTRHLRPALHAQLAAARKDRRQQAATAPVYRPVLREDEEDFLASLPVQTWSDTPTPRQIYAARAYRHPPARGRRTRESAPDWQRRLHDEAEAMRACEALRIALESSGFGGTDAPSTMP</sequence>
<dbReference type="Proteomes" id="UP000677413">
    <property type="component" value="Unassembled WGS sequence"/>
</dbReference>
<evidence type="ECO:0000313" key="3">
    <source>
        <dbReference type="Proteomes" id="UP000677413"/>
    </source>
</evidence>
<comment type="caution">
    <text evidence="2">The sequence shown here is derived from an EMBL/GenBank/DDBJ whole genome shotgun (WGS) entry which is preliminary data.</text>
</comment>
<keyword evidence="3" id="KW-1185">Reference proteome</keyword>
<feature type="compositionally biased region" description="Polar residues" evidence="1">
    <location>
        <begin position="193"/>
        <end position="202"/>
    </location>
</feature>
<evidence type="ECO:0000256" key="1">
    <source>
        <dbReference type="SAM" id="MobiDB-lite"/>
    </source>
</evidence>
<feature type="region of interest" description="Disordered" evidence="1">
    <location>
        <begin position="301"/>
        <end position="321"/>
    </location>
</feature>
<evidence type="ECO:0000313" key="2">
    <source>
        <dbReference type="EMBL" id="MBQ0850354.1"/>
    </source>
</evidence>
<dbReference type="RefSeq" id="WP_210884477.1">
    <property type="nucleotide sequence ID" value="NZ_JAGPYQ010000001.1"/>
</dbReference>
<accession>A0A940XQW6</accession>
<protein>
    <submittedName>
        <fullName evidence="2">Uncharacterized protein</fullName>
    </submittedName>
</protein>
<organism evidence="2 3">
    <name type="scientific">Streptomyces liliiviolaceus</name>
    <dbReference type="NCBI Taxonomy" id="2823109"/>
    <lineage>
        <taxon>Bacteria</taxon>
        <taxon>Bacillati</taxon>
        <taxon>Actinomycetota</taxon>
        <taxon>Actinomycetes</taxon>
        <taxon>Kitasatosporales</taxon>
        <taxon>Streptomycetaceae</taxon>
        <taxon>Streptomyces</taxon>
    </lineage>
</organism>
<feature type="region of interest" description="Disordered" evidence="1">
    <location>
        <begin position="180"/>
        <end position="204"/>
    </location>
</feature>
<reference evidence="2 3" key="1">
    <citation type="submission" date="2021-04" db="EMBL/GenBank/DDBJ databases">
        <authorList>
            <person name="Tang X."/>
            <person name="Zhou X."/>
            <person name="Chen X."/>
            <person name="Cernava T."/>
            <person name="Zhang C."/>
        </authorList>
    </citation>
    <scope>NUCLEOTIDE SEQUENCE [LARGE SCALE GENOMIC DNA]</scope>
    <source>
        <strain evidence="2 3">BH-SS-21</strain>
    </source>
</reference>
<dbReference type="EMBL" id="JAGPYQ010000001">
    <property type="protein sequence ID" value="MBQ0850354.1"/>
    <property type="molecule type" value="Genomic_DNA"/>
</dbReference>
<proteinExistence type="predicted"/>